<gene>
    <name evidence="2" type="ORF">Q9L42_003140</name>
</gene>
<sequence length="182" mass="20776">MKNQSLQDQLLKAGLVNETKAKQARAEKRKQSKKQRKNKVEASDEAKRLAQENKARQAEKDRLLNEQRNKEAEKQQLVNQVRQLIERNRLPKAAGDDGVAYHFNDDNKVKTIYISAELRDKISAGKLAIVGLDSVYDVVDVEVADKIGARQPEAVIVRFSDDEQPAVDDEYAEYQIPDDLMW</sequence>
<dbReference type="Pfam" id="PF09831">
    <property type="entry name" value="DUF2058"/>
    <property type="match status" value="1"/>
</dbReference>
<name>A0AAU7NVQ5_9GAMM</name>
<dbReference type="KEGG" id="mech:Q9L42_003140"/>
<dbReference type="AlphaFoldDB" id="A0AAU7NVQ5"/>
<accession>A0AAU7NVQ5</accession>
<feature type="compositionally biased region" description="Basic and acidic residues" evidence="1">
    <location>
        <begin position="38"/>
        <end position="60"/>
    </location>
</feature>
<reference evidence="2 3" key="1">
    <citation type="journal article" date="2024" name="Microbiology">
        <title>Methylomarinum rosea sp. nov., a novel halophilic methanotrophic bacterium from the hypersaline Lake Elton.</title>
        <authorList>
            <person name="Suleimanov R.Z."/>
            <person name="Oshkin I.Y."/>
            <person name="Danilova O.V."/>
            <person name="Suzina N.E."/>
            <person name="Dedysh S.N."/>
        </authorList>
    </citation>
    <scope>NUCLEOTIDE SEQUENCE [LARGE SCALE GENOMIC DNA]</scope>
    <source>
        <strain evidence="2 3">Ch1-1</strain>
    </source>
</reference>
<dbReference type="RefSeq" id="WP_305909882.1">
    <property type="nucleotide sequence ID" value="NZ_CP157743.1"/>
</dbReference>
<evidence type="ECO:0000256" key="1">
    <source>
        <dbReference type="SAM" id="MobiDB-lite"/>
    </source>
</evidence>
<proteinExistence type="predicted"/>
<dbReference type="InterPro" id="IPR018636">
    <property type="entry name" value="DUF2058"/>
</dbReference>
<keyword evidence="3" id="KW-1185">Reference proteome</keyword>
<protein>
    <submittedName>
        <fullName evidence="2">DUF2058 domain-containing protein</fullName>
    </submittedName>
</protein>
<dbReference type="EMBL" id="CP157743">
    <property type="protein sequence ID" value="XBS21130.1"/>
    <property type="molecule type" value="Genomic_DNA"/>
</dbReference>
<dbReference type="Proteomes" id="UP001225378">
    <property type="component" value="Chromosome"/>
</dbReference>
<organism evidence="2 3">
    <name type="scientific">Methylomarinum roseum</name>
    <dbReference type="NCBI Taxonomy" id="3067653"/>
    <lineage>
        <taxon>Bacteria</taxon>
        <taxon>Pseudomonadati</taxon>
        <taxon>Pseudomonadota</taxon>
        <taxon>Gammaproteobacteria</taxon>
        <taxon>Methylococcales</taxon>
        <taxon>Methylococcaceae</taxon>
        <taxon>Methylomarinum</taxon>
    </lineage>
</organism>
<feature type="compositionally biased region" description="Basic residues" evidence="1">
    <location>
        <begin position="27"/>
        <end position="37"/>
    </location>
</feature>
<evidence type="ECO:0000313" key="2">
    <source>
        <dbReference type="EMBL" id="XBS21130.1"/>
    </source>
</evidence>
<evidence type="ECO:0000313" key="3">
    <source>
        <dbReference type="Proteomes" id="UP001225378"/>
    </source>
</evidence>
<feature type="region of interest" description="Disordered" evidence="1">
    <location>
        <begin position="17"/>
        <end position="60"/>
    </location>
</feature>